<evidence type="ECO:0000313" key="3">
    <source>
        <dbReference type="EMBL" id="KAJ8424367.1"/>
    </source>
</evidence>
<feature type="domain" description="RNA polymerase sigma-70 region 4" evidence="2">
    <location>
        <begin position="168"/>
        <end position="215"/>
    </location>
</feature>
<dbReference type="InterPro" id="IPR007630">
    <property type="entry name" value="RNA_pol_sigma70_r4"/>
</dbReference>
<gene>
    <name evidence="3" type="ORF">Cgig2_023372</name>
</gene>
<dbReference type="PRINTS" id="PR00046">
    <property type="entry name" value="SIGMA70FCT"/>
</dbReference>
<organism evidence="3 4">
    <name type="scientific">Carnegiea gigantea</name>
    <dbReference type="NCBI Taxonomy" id="171969"/>
    <lineage>
        <taxon>Eukaryota</taxon>
        <taxon>Viridiplantae</taxon>
        <taxon>Streptophyta</taxon>
        <taxon>Embryophyta</taxon>
        <taxon>Tracheophyta</taxon>
        <taxon>Spermatophyta</taxon>
        <taxon>Magnoliopsida</taxon>
        <taxon>eudicotyledons</taxon>
        <taxon>Gunneridae</taxon>
        <taxon>Pentapetalae</taxon>
        <taxon>Caryophyllales</taxon>
        <taxon>Cactineae</taxon>
        <taxon>Cactaceae</taxon>
        <taxon>Cactoideae</taxon>
        <taxon>Echinocereeae</taxon>
        <taxon>Carnegiea</taxon>
    </lineage>
</organism>
<dbReference type="Proteomes" id="UP001153076">
    <property type="component" value="Unassembled WGS sequence"/>
</dbReference>
<reference evidence="3" key="1">
    <citation type="submission" date="2022-04" db="EMBL/GenBank/DDBJ databases">
        <title>Carnegiea gigantea Genome sequencing and assembly v2.</title>
        <authorList>
            <person name="Copetti D."/>
            <person name="Sanderson M.J."/>
            <person name="Burquez A."/>
            <person name="Wojciechowski M.F."/>
        </authorList>
    </citation>
    <scope>NUCLEOTIDE SEQUENCE</scope>
    <source>
        <strain evidence="3">SGP5-SGP5p</strain>
        <tissue evidence="3">Aerial part</tissue>
    </source>
</reference>
<dbReference type="InterPro" id="IPR036388">
    <property type="entry name" value="WH-like_DNA-bd_sf"/>
</dbReference>
<dbReference type="SUPFAM" id="SSF88659">
    <property type="entry name" value="Sigma3 and sigma4 domains of RNA polymerase sigma factors"/>
    <property type="match status" value="2"/>
</dbReference>
<dbReference type="OrthoDB" id="2012130at2759"/>
<comment type="caution">
    <text evidence="3">The sequence shown here is derived from an EMBL/GenBank/DDBJ whole genome shotgun (WGS) entry which is preliminary data.</text>
</comment>
<dbReference type="InterPro" id="IPR050239">
    <property type="entry name" value="Sigma-70_RNA_pol_init_factors"/>
</dbReference>
<dbReference type="PANTHER" id="PTHR30603:SF14">
    <property type="entry name" value="RNA POLYMERASE SIGMA FACTOR SIGA"/>
    <property type="match status" value="1"/>
</dbReference>
<name>A0A9Q1JGT5_9CARY</name>
<sequence length="230" mass="26422">MRASIASSVADMLRVGARLVDPCVASQELSCKRKPEIRKQKYCKNAENDYCKSNAKSISPVSFMPFFFVWGFLLQGISRALTANSRIVRLPSHLRARLSLIHNAKNKLQAKGITPSLDRIAECLNMSHKKIMNAMEYIADNHLENNPWHGVRELALKLEVNNLIDKILGEREKYIIRLYYGLDDECLSWEEISKRISLSRERVRQVGLVAVEKLKQAARKRRMEALLVER</sequence>
<dbReference type="GO" id="GO:0006352">
    <property type="term" value="P:DNA-templated transcription initiation"/>
    <property type="evidence" value="ECO:0007669"/>
    <property type="project" value="InterPro"/>
</dbReference>
<evidence type="ECO:0000313" key="4">
    <source>
        <dbReference type="Proteomes" id="UP001153076"/>
    </source>
</evidence>
<dbReference type="Gene3D" id="1.10.10.10">
    <property type="entry name" value="Winged helix-like DNA-binding domain superfamily/Winged helix DNA-binding domain"/>
    <property type="match status" value="2"/>
</dbReference>
<dbReference type="Pfam" id="PF04545">
    <property type="entry name" value="Sigma70_r4"/>
    <property type="match status" value="1"/>
</dbReference>
<dbReference type="PANTHER" id="PTHR30603">
    <property type="entry name" value="RNA POLYMERASE SIGMA FACTOR RPO"/>
    <property type="match status" value="1"/>
</dbReference>
<dbReference type="EMBL" id="JAKOGI010001701">
    <property type="protein sequence ID" value="KAJ8424367.1"/>
    <property type="molecule type" value="Genomic_DNA"/>
</dbReference>
<accession>A0A9Q1JGT5</accession>
<keyword evidence="4" id="KW-1185">Reference proteome</keyword>
<comment type="similarity">
    <text evidence="1">Belongs to the sigma-70 factor family.</text>
</comment>
<proteinExistence type="inferred from homology"/>
<dbReference type="AlphaFoldDB" id="A0A9Q1JGT5"/>
<dbReference type="GO" id="GO:0003700">
    <property type="term" value="F:DNA-binding transcription factor activity"/>
    <property type="evidence" value="ECO:0007669"/>
    <property type="project" value="InterPro"/>
</dbReference>
<protein>
    <recommendedName>
        <fullName evidence="2">RNA polymerase sigma-70 region 4 domain-containing protein</fullName>
    </recommendedName>
</protein>
<evidence type="ECO:0000256" key="1">
    <source>
        <dbReference type="ARBA" id="ARBA00007788"/>
    </source>
</evidence>
<dbReference type="InterPro" id="IPR000943">
    <property type="entry name" value="RNA_pol_sigma70"/>
</dbReference>
<evidence type="ECO:0000259" key="2">
    <source>
        <dbReference type="Pfam" id="PF04545"/>
    </source>
</evidence>
<dbReference type="InterPro" id="IPR013324">
    <property type="entry name" value="RNA_pol_sigma_r3/r4-like"/>
</dbReference>